<keyword evidence="1" id="KW-1133">Transmembrane helix</keyword>
<reference evidence="2 3" key="1">
    <citation type="submission" date="2024-02" db="EMBL/GenBank/DDBJ databases">
        <authorList>
            <person name="Vignale AGUSTIN F."/>
            <person name="Sosa J E."/>
            <person name="Modenutti C."/>
        </authorList>
    </citation>
    <scope>NUCLEOTIDE SEQUENCE [LARGE SCALE GENOMIC DNA]</scope>
</reference>
<comment type="caution">
    <text evidence="2">The sequence shown here is derived from an EMBL/GenBank/DDBJ whole genome shotgun (WGS) entry which is preliminary data.</text>
</comment>
<dbReference type="EMBL" id="CAUOFW020005869">
    <property type="protein sequence ID" value="CAK9171940.1"/>
    <property type="molecule type" value="Genomic_DNA"/>
</dbReference>
<feature type="transmembrane region" description="Helical" evidence="1">
    <location>
        <begin position="64"/>
        <end position="96"/>
    </location>
</feature>
<dbReference type="Proteomes" id="UP001642360">
    <property type="component" value="Unassembled WGS sequence"/>
</dbReference>
<keyword evidence="1" id="KW-0472">Membrane</keyword>
<protein>
    <recommendedName>
        <fullName evidence="4">NADH dehydrogenase subunit 6</fullName>
    </recommendedName>
</protein>
<sequence length="139" mass="15036">WAPLVFLLHFEAAFCQLPCLHLSISWMTVGSLLLPLFAAALGISSLLVFSWWCCGFWFICPPAVFFLALCCCSAGSLWLSVCFISFLLAFAALFQFMPSAGFNVILGGSTGFVQLFASQLAPIPSLVFVYASTGFLIGL</sequence>
<evidence type="ECO:0000313" key="3">
    <source>
        <dbReference type="Proteomes" id="UP001642360"/>
    </source>
</evidence>
<evidence type="ECO:0008006" key="4">
    <source>
        <dbReference type="Google" id="ProtNLM"/>
    </source>
</evidence>
<evidence type="ECO:0000256" key="1">
    <source>
        <dbReference type="SAM" id="Phobius"/>
    </source>
</evidence>
<feature type="transmembrane region" description="Helical" evidence="1">
    <location>
        <begin position="116"/>
        <end position="137"/>
    </location>
</feature>
<gene>
    <name evidence="2" type="ORF">ILEXP_LOCUS41560</name>
</gene>
<keyword evidence="3" id="KW-1185">Reference proteome</keyword>
<organism evidence="2 3">
    <name type="scientific">Ilex paraguariensis</name>
    <name type="common">yerba mate</name>
    <dbReference type="NCBI Taxonomy" id="185542"/>
    <lineage>
        <taxon>Eukaryota</taxon>
        <taxon>Viridiplantae</taxon>
        <taxon>Streptophyta</taxon>
        <taxon>Embryophyta</taxon>
        <taxon>Tracheophyta</taxon>
        <taxon>Spermatophyta</taxon>
        <taxon>Magnoliopsida</taxon>
        <taxon>eudicotyledons</taxon>
        <taxon>Gunneridae</taxon>
        <taxon>Pentapetalae</taxon>
        <taxon>asterids</taxon>
        <taxon>campanulids</taxon>
        <taxon>Aquifoliales</taxon>
        <taxon>Aquifoliaceae</taxon>
        <taxon>Ilex</taxon>
    </lineage>
</organism>
<feature type="transmembrane region" description="Helical" evidence="1">
    <location>
        <begin position="31"/>
        <end position="52"/>
    </location>
</feature>
<proteinExistence type="predicted"/>
<dbReference type="AlphaFoldDB" id="A0ABC8TWL0"/>
<evidence type="ECO:0000313" key="2">
    <source>
        <dbReference type="EMBL" id="CAK9171940.1"/>
    </source>
</evidence>
<accession>A0ABC8TWL0</accession>
<name>A0ABC8TWL0_9AQUA</name>
<keyword evidence="1" id="KW-0812">Transmembrane</keyword>
<feature type="non-terminal residue" evidence="2">
    <location>
        <position position="1"/>
    </location>
</feature>